<protein>
    <submittedName>
        <fullName evidence="5">Ribosomal-protein-serine acetyltransferase</fullName>
        <ecNumber evidence="5">2.3.1.-</ecNumber>
    </submittedName>
</protein>
<proteinExistence type="inferred from homology"/>
<evidence type="ECO:0000259" key="4">
    <source>
        <dbReference type="PROSITE" id="PS51186"/>
    </source>
</evidence>
<dbReference type="InterPro" id="IPR051531">
    <property type="entry name" value="N-acetyltransferase"/>
</dbReference>
<gene>
    <name evidence="5" type="primary">rimL</name>
    <name evidence="5" type="ORF">RMONA_00060</name>
</gene>
<comment type="similarity">
    <text evidence="3">Belongs to the acetyltransferase family. RimJ subfamily.</text>
</comment>
<evidence type="ECO:0000256" key="2">
    <source>
        <dbReference type="ARBA" id="ARBA00023315"/>
    </source>
</evidence>
<dbReference type="EC" id="2.3.1.-" evidence="5"/>
<dbReference type="PROSITE" id="PS51186">
    <property type="entry name" value="GNAT"/>
    <property type="match status" value="1"/>
</dbReference>
<reference evidence="5 6" key="1">
    <citation type="submission" date="2015-01" db="EMBL/GenBank/DDBJ databases">
        <title>Draft genome sequence of Rickettsia monacensis strain IrR/Munich.</title>
        <authorList>
            <person name="Felsheim R.F."/>
            <person name="Johnson S.L."/>
            <person name="Kurtti T.J."/>
            <person name="Munderloh U.G."/>
        </authorList>
    </citation>
    <scope>NUCLEOTIDE SEQUENCE [LARGE SCALE GENOMIC DNA]</scope>
    <source>
        <strain evidence="5 6">IrR/Munich</strain>
    </source>
</reference>
<dbReference type="KEGG" id="rmc:RMONA_00060"/>
<organism evidence="5 6">
    <name type="scientific">Rickettsia monacensis</name>
    <dbReference type="NCBI Taxonomy" id="109232"/>
    <lineage>
        <taxon>Bacteria</taxon>
        <taxon>Pseudomonadati</taxon>
        <taxon>Pseudomonadota</taxon>
        <taxon>Alphaproteobacteria</taxon>
        <taxon>Rickettsiales</taxon>
        <taxon>Rickettsiaceae</taxon>
        <taxon>Rickettsieae</taxon>
        <taxon>Rickettsia</taxon>
        <taxon>spotted fever group</taxon>
    </lineage>
</organism>
<dbReference type="Proteomes" id="UP000018149">
    <property type="component" value="Chromosome I"/>
</dbReference>
<feature type="domain" description="N-acetyltransferase" evidence="4">
    <location>
        <begin position="19"/>
        <end position="183"/>
    </location>
</feature>
<dbReference type="EMBL" id="LN794217">
    <property type="protein sequence ID" value="CEO16441.1"/>
    <property type="molecule type" value="Genomic_DNA"/>
</dbReference>
<dbReference type="STRING" id="109232.RMONA_00060"/>
<dbReference type="GO" id="GO:0016747">
    <property type="term" value="F:acyltransferase activity, transferring groups other than amino-acyl groups"/>
    <property type="evidence" value="ECO:0007669"/>
    <property type="project" value="InterPro"/>
</dbReference>
<dbReference type="InterPro" id="IPR016181">
    <property type="entry name" value="Acyl_CoA_acyltransferase"/>
</dbReference>
<dbReference type="SUPFAM" id="SSF55729">
    <property type="entry name" value="Acyl-CoA N-acyltransferases (Nat)"/>
    <property type="match status" value="1"/>
</dbReference>
<dbReference type="Pfam" id="PF13302">
    <property type="entry name" value="Acetyltransf_3"/>
    <property type="match status" value="1"/>
</dbReference>
<evidence type="ECO:0000256" key="3">
    <source>
        <dbReference type="ARBA" id="ARBA00038502"/>
    </source>
</evidence>
<dbReference type="RefSeq" id="WP_023507076.1">
    <property type="nucleotide sequence ID" value="NZ_LN794217.1"/>
</dbReference>
<dbReference type="PANTHER" id="PTHR43792:SF8">
    <property type="entry name" value="[RIBOSOMAL PROTEIN US5]-ALANINE N-ACETYLTRANSFERASE"/>
    <property type="match status" value="1"/>
</dbReference>
<dbReference type="InterPro" id="IPR000182">
    <property type="entry name" value="GNAT_dom"/>
</dbReference>
<dbReference type="HOGENOM" id="CLU_013985_3_6_5"/>
<keyword evidence="2 5" id="KW-0012">Acyltransferase</keyword>
<evidence type="ECO:0000256" key="1">
    <source>
        <dbReference type="ARBA" id="ARBA00022679"/>
    </source>
</evidence>
<sequence length="183" mass="21574">MINREYLYAPFPVLDLNDIVLRALVEDDAQDYFNYMSKSEMAIYITDSNRPKDLEEAREEIRYWSSLYKNHRSFYWGIALKDDNKLIGTAGFNIINLEHHKAEISYDLDPNFWGQGMMLKSIKNIIKFADYIGIVRVQATVITDNFRSINLLERCGFAKEGILKKYEIVANEHKDYYMYARVL</sequence>
<keyword evidence="6" id="KW-1185">Reference proteome</keyword>
<name>A0A0B7IX92_9RICK</name>
<keyword evidence="1 5" id="KW-0808">Transferase</keyword>
<evidence type="ECO:0000313" key="5">
    <source>
        <dbReference type="EMBL" id="CEO16441.1"/>
    </source>
</evidence>
<accession>A0A0B7IX92</accession>
<dbReference type="AlphaFoldDB" id="A0A0B7IX92"/>
<dbReference type="PANTHER" id="PTHR43792">
    <property type="entry name" value="GNAT FAMILY, PUTATIVE (AFU_ORTHOLOGUE AFUA_3G00765)-RELATED-RELATED"/>
    <property type="match status" value="1"/>
</dbReference>
<evidence type="ECO:0000313" key="6">
    <source>
        <dbReference type="Proteomes" id="UP000018149"/>
    </source>
</evidence>
<dbReference type="Gene3D" id="3.40.630.30">
    <property type="match status" value="1"/>
</dbReference>